<dbReference type="InterPro" id="IPR001610">
    <property type="entry name" value="PAC"/>
</dbReference>
<keyword evidence="5" id="KW-0716">Sensory transduction</keyword>
<keyword evidence="6" id="KW-0285">Flavoprotein</keyword>
<keyword evidence="19" id="KW-1185">Reference proteome</keyword>
<keyword evidence="10" id="KW-0547">Nucleotide-binding</keyword>
<proteinExistence type="predicted"/>
<evidence type="ECO:0000256" key="9">
    <source>
        <dbReference type="ARBA" id="ARBA00022737"/>
    </source>
</evidence>
<dbReference type="PROSITE" id="PS50112">
    <property type="entry name" value="PAS"/>
    <property type="match status" value="1"/>
</dbReference>
<dbReference type="InterPro" id="IPR035965">
    <property type="entry name" value="PAS-like_dom_sf"/>
</dbReference>
<dbReference type="GO" id="GO:0009881">
    <property type="term" value="F:photoreceptor activity"/>
    <property type="evidence" value="ECO:0007669"/>
    <property type="project" value="UniProtKB-KW"/>
</dbReference>
<feature type="domain" description="PAS" evidence="16">
    <location>
        <begin position="170"/>
        <end position="239"/>
    </location>
</feature>
<dbReference type="EMBL" id="RAHJ01000003">
    <property type="protein sequence ID" value="RJX71350.1"/>
    <property type="molecule type" value="Genomic_DNA"/>
</dbReference>
<dbReference type="GO" id="GO:0004673">
    <property type="term" value="F:protein histidine kinase activity"/>
    <property type="evidence" value="ECO:0007669"/>
    <property type="project" value="UniProtKB-EC"/>
</dbReference>
<dbReference type="FunFam" id="3.30.450.20:FF:000099">
    <property type="entry name" value="Sensory box sensor histidine kinase"/>
    <property type="match status" value="1"/>
</dbReference>
<dbReference type="Proteomes" id="UP000284322">
    <property type="component" value="Unassembled WGS sequence"/>
</dbReference>
<gene>
    <name evidence="18" type="ORF">D6858_01165</name>
</gene>
<dbReference type="InterPro" id="IPR003018">
    <property type="entry name" value="GAF"/>
</dbReference>
<dbReference type="InterPro" id="IPR000014">
    <property type="entry name" value="PAS"/>
</dbReference>
<organism evidence="18 19">
    <name type="scientific">Tsuneonella suprasediminis</name>
    <dbReference type="NCBI Taxonomy" id="2306996"/>
    <lineage>
        <taxon>Bacteria</taxon>
        <taxon>Pseudomonadati</taxon>
        <taxon>Pseudomonadota</taxon>
        <taxon>Alphaproteobacteria</taxon>
        <taxon>Sphingomonadales</taxon>
        <taxon>Erythrobacteraceae</taxon>
        <taxon>Tsuneonella</taxon>
    </lineage>
</organism>
<evidence type="ECO:0000256" key="10">
    <source>
        <dbReference type="ARBA" id="ARBA00022741"/>
    </source>
</evidence>
<evidence type="ECO:0000256" key="6">
    <source>
        <dbReference type="ARBA" id="ARBA00022630"/>
    </source>
</evidence>
<keyword evidence="13" id="KW-0157">Chromophore</keyword>
<dbReference type="InterPro" id="IPR036890">
    <property type="entry name" value="HATPase_C_sf"/>
</dbReference>
<dbReference type="SMART" id="SM00091">
    <property type="entry name" value="PAS"/>
    <property type="match status" value="1"/>
</dbReference>
<dbReference type="NCBIfam" id="TIGR00229">
    <property type="entry name" value="sensory_box"/>
    <property type="match status" value="1"/>
</dbReference>
<evidence type="ECO:0000256" key="15">
    <source>
        <dbReference type="ARBA" id="ARBA00023170"/>
    </source>
</evidence>
<feature type="domain" description="PAC" evidence="17">
    <location>
        <begin position="242"/>
        <end position="294"/>
    </location>
</feature>
<evidence type="ECO:0000256" key="1">
    <source>
        <dbReference type="ARBA" id="ARBA00000085"/>
    </source>
</evidence>
<evidence type="ECO:0000256" key="8">
    <source>
        <dbReference type="ARBA" id="ARBA00022679"/>
    </source>
</evidence>
<dbReference type="PANTHER" id="PTHR41523">
    <property type="entry name" value="TWO-COMPONENT SYSTEM SENSOR PROTEIN"/>
    <property type="match status" value="1"/>
</dbReference>
<sequence>MCGEGQRAAVMASYGIDVLTGDSELTEIVRFAAKLFNAPIALVSLVEQERQRFVAREGLEETETPRDVSFCAHTMLQAEPMIITDAPADPRFADNALVTGPMHLRFYAGVPLVSEEGAPLGALCVIDRVARPGGLSDLQIEGMQVLAAAVMRRLSARRSNLESLRQLQISEERFRLLADSMPDIAFTCTADGQFDYYNRRFYEYTGVEPGFHEGGVGTLVHESDRESAVRQWERAQEIGEPYQHEHRLRRADGEYRWMLVRALPLKDAGGNVVRWSGTITDIDDSRRLSDNRDLLARELSHRIKNIFAVVAGLVSIRARRHPEATAFAEDLIAAIRTLGRAHDFVRPIEGAKGDSLTGLLNELMAPYADEGVRVAIAGDDCAIGHRAATPLALVFHELATNSAKYGSLSAPEGRISIHVDCSEGSETTRIAWRESGGPETRAGNEGFGSRLVQMAIEGQLNGSMERRFEPAGLEVDLTIPTASIHA</sequence>
<evidence type="ECO:0000256" key="13">
    <source>
        <dbReference type="ARBA" id="ARBA00022991"/>
    </source>
</evidence>
<evidence type="ECO:0000313" key="18">
    <source>
        <dbReference type="EMBL" id="RJX71350.1"/>
    </source>
</evidence>
<keyword evidence="15" id="KW-0675">Receptor</keyword>
<keyword evidence="3" id="KW-0600">Photoreceptor protein</keyword>
<dbReference type="Pfam" id="PF01590">
    <property type="entry name" value="GAF"/>
    <property type="match status" value="1"/>
</dbReference>
<dbReference type="Pfam" id="PF08447">
    <property type="entry name" value="PAS_3"/>
    <property type="match status" value="1"/>
</dbReference>
<comment type="catalytic activity">
    <reaction evidence="1">
        <text>ATP + protein L-histidine = ADP + protein N-phospho-L-histidine.</text>
        <dbReference type="EC" id="2.7.13.3"/>
    </reaction>
</comment>
<dbReference type="Gene3D" id="3.30.450.40">
    <property type="match status" value="1"/>
</dbReference>
<dbReference type="SUPFAM" id="SSF55785">
    <property type="entry name" value="PYP-like sensor domain (PAS domain)"/>
    <property type="match status" value="1"/>
</dbReference>
<dbReference type="EC" id="2.7.13.3" evidence="2"/>
<dbReference type="AlphaFoldDB" id="A0A419R6M6"/>
<keyword evidence="11" id="KW-0418">Kinase</keyword>
<evidence type="ECO:0000256" key="7">
    <source>
        <dbReference type="ARBA" id="ARBA00022643"/>
    </source>
</evidence>
<evidence type="ECO:0000256" key="5">
    <source>
        <dbReference type="ARBA" id="ARBA00022606"/>
    </source>
</evidence>
<comment type="caution">
    <text evidence="18">The sequence shown here is derived from an EMBL/GenBank/DDBJ whole genome shotgun (WGS) entry which is preliminary data.</text>
</comment>
<dbReference type="InterPro" id="IPR013655">
    <property type="entry name" value="PAS_fold_3"/>
</dbReference>
<dbReference type="SUPFAM" id="SSF55874">
    <property type="entry name" value="ATPase domain of HSP90 chaperone/DNA topoisomerase II/histidine kinase"/>
    <property type="match status" value="1"/>
</dbReference>
<dbReference type="SMART" id="SM00086">
    <property type="entry name" value="PAC"/>
    <property type="match status" value="1"/>
</dbReference>
<evidence type="ECO:0000256" key="3">
    <source>
        <dbReference type="ARBA" id="ARBA00022543"/>
    </source>
</evidence>
<dbReference type="SMART" id="SM00911">
    <property type="entry name" value="HWE_HK"/>
    <property type="match status" value="1"/>
</dbReference>
<dbReference type="PANTHER" id="PTHR41523:SF8">
    <property type="entry name" value="ETHYLENE RESPONSE SENSOR PROTEIN"/>
    <property type="match status" value="1"/>
</dbReference>
<keyword evidence="9" id="KW-0677">Repeat</keyword>
<dbReference type="PROSITE" id="PS50113">
    <property type="entry name" value="PAC"/>
    <property type="match status" value="1"/>
</dbReference>
<evidence type="ECO:0000256" key="2">
    <source>
        <dbReference type="ARBA" id="ARBA00012438"/>
    </source>
</evidence>
<evidence type="ECO:0000259" key="17">
    <source>
        <dbReference type="PROSITE" id="PS50113"/>
    </source>
</evidence>
<dbReference type="Pfam" id="PF07536">
    <property type="entry name" value="HWE_HK"/>
    <property type="match status" value="1"/>
</dbReference>
<evidence type="ECO:0000256" key="11">
    <source>
        <dbReference type="ARBA" id="ARBA00022777"/>
    </source>
</evidence>
<keyword evidence="14" id="KW-0843">Virulence</keyword>
<evidence type="ECO:0000259" key="16">
    <source>
        <dbReference type="PROSITE" id="PS50112"/>
    </source>
</evidence>
<keyword evidence="4" id="KW-0597">Phosphoprotein</keyword>
<dbReference type="SMART" id="SM00065">
    <property type="entry name" value="GAF"/>
    <property type="match status" value="1"/>
</dbReference>
<reference evidence="18 19" key="1">
    <citation type="submission" date="2018-09" db="EMBL/GenBank/DDBJ databases">
        <title>Altererythrobacter sp.Ery1 and Ery12, the genome sequencing of novel strains in genus Alterythrobacter.</title>
        <authorList>
            <person name="Cheng H."/>
            <person name="Wu Y.-H."/>
            <person name="Fang C."/>
            <person name="Xu X.-W."/>
        </authorList>
    </citation>
    <scope>NUCLEOTIDE SEQUENCE [LARGE SCALE GENOMIC DNA]</scope>
    <source>
        <strain evidence="18 19">Ery12</strain>
    </source>
</reference>
<name>A0A419R6M6_9SPHN</name>
<accession>A0A419R6M6</accession>
<dbReference type="Gene3D" id="3.30.450.20">
    <property type="entry name" value="PAS domain"/>
    <property type="match status" value="1"/>
</dbReference>
<evidence type="ECO:0000256" key="12">
    <source>
        <dbReference type="ARBA" id="ARBA00022840"/>
    </source>
</evidence>
<dbReference type="SUPFAM" id="SSF55781">
    <property type="entry name" value="GAF domain-like"/>
    <property type="match status" value="1"/>
</dbReference>
<keyword evidence="7" id="KW-0288">FMN</keyword>
<dbReference type="GO" id="GO:0005524">
    <property type="term" value="F:ATP binding"/>
    <property type="evidence" value="ECO:0007669"/>
    <property type="project" value="UniProtKB-KW"/>
</dbReference>
<evidence type="ECO:0000256" key="4">
    <source>
        <dbReference type="ARBA" id="ARBA00022553"/>
    </source>
</evidence>
<keyword evidence="12" id="KW-0067">ATP-binding</keyword>
<protein>
    <recommendedName>
        <fullName evidence="2">histidine kinase</fullName>
        <ecNumber evidence="2">2.7.13.3</ecNumber>
    </recommendedName>
</protein>
<evidence type="ECO:0000256" key="14">
    <source>
        <dbReference type="ARBA" id="ARBA00023026"/>
    </source>
</evidence>
<evidence type="ECO:0000313" key="19">
    <source>
        <dbReference type="Proteomes" id="UP000284322"/>
    </source>
</evidence>
<dbReference type="Gene3D" id="3.30.565.10">
    <property type="entry name" value="Histidine kinase-like ATPase, C-terminal domain"/>
    <property type="match status" value="1"/>
</dbReference>
<dbReference type="InterPro" id="IPR029016">
    <property type="entry name" value="GAF-like_dom_sf"/>
</dbReference>
<dbReference type="OrthoDB" id="136506at2"/>
<keyword evidence="8" id="KW-0808">Transferase</keyword>
<dbReference type="InterPro" id="IPR011102">
    <property type="entry name" value="Sig_transdc_His_kinase_HWE"/>
</dbReference>
<dbReference type="CDD" id="cd00130">
    <property type="entry name" value="PAS"/>
    <property type="match status" value="1"/>
</dbReference>
<dbReference type="InterPro" id="IPR000700">
    <property type="entry name" value="PAS-assoc_C"/>
</dbReference>